<dbReference type="AlphaFoldDB" id="A0A5C3R470"/>
<dbReference type="Proteomes" id="UP000305067">
    <property type="component" value="Unassembled WGS sequence"/>
</dbReference>
<sequence>MNLACALPTRALLARTLARRIIKPRVAHKSTTTFDTDACGIPKAPTWSVVDLLSSYPSPKLSASTFDHLHQLSALQTPESGTQEYESVKRELESLVKLVEAVKCLETDAEVGGDIPDGRIWKKGTGLRFADSDAQLPEDERGQALLKHAQRTFNGFYEVEADRRS</sequence>
<name>A0A5C3R470_9AGAR</name>
<keyword evidence="2" id="KW-1185">Reference proteome</keyword>
<gene>
    <name evidence="1" type="ORF">BDV98DRAFT_560420</name>
</gene>
<organism evidence="1 2">
    <name type="scientific">Pterulicium gracile</name>
    <dbReference type="NCBI Taxonomy" id="1884261"/>
    <lineage>
        <taxon>Eukaryota</taxon>
        <taxon>Fungi</taxon>
        <taxon>Dikarya</taxon>
        <taxon>Basidiomycota</taxon>
        <taxon>Agaricomycotina</taxon>
        <taxon>Agaricomycetes</taxon>
        <taxon>Agaricomycetidae</taxon>
        <taxon>Agaricales</taxon>
        <taxon>Pleurotineae</taxon>
        <taxon>Pterulaceae</taxon>
        <taxon>Pterulicium</taxon>
    </lineage>
</organism>
<evidence type="ECO:0000313" key="2">
    <source>
        <dbReference type="Proteomes" id="UP000305067"/>
    </source>
</evidence>
<dbReference type="OrthoDB" id="5522061at2759"/>
<proteinExistence type="predicted"/>
<accession>A0A5C3R470</accession>
<evidence type="ECO:0000313" key="1">
    <source>
        <dbReference type="EMBL" id="TFL05664.1"/>
    </source>
</evidence>
<dbReference type="EMBL" id="ML178816">
    <property type="protein sequence ID" value="TFL05664.1"/>
    <property type="molecule type" value="Genomic_DNA"/>
</dbReference>
<protein>
    <submittedName>
        <fullName evidence="1">Uncharacterized protein</fullName>
    </submittedName>
</protein>
<reference evidence="1 2" key="1">
    <citation type="journal article" date="2019" name="Nat. Ecol. Evol.">
        <title>Megaphylogeny resolves global patterns of mushroom evolution.</title>
        <authorList>
            <person name="Varga T."/>
            <person name="Krizsan K."/>
            <person name="Foldi C."/>
            <person name="Dima B."/>
            <person name="Sanchez-Garcia M."/>
            <person name="Sanchez-Ramirez S."/>
            <person name="Szollosi G.J."/>
            <person name="Szarkandi J.G."/>
            <person name="Papp V."/>
            <person name="Albert L."/>
            <person name="Andreopoulos W."/>
            <person name="Angelini C."/>
            <person name="Antonin V."/>
            <person name="Barry K.W."/>
            <person name="Bougher N.L."/>
            <person name="Buchanan P."/>
            <person name="Buyck B."/>
            <person name="Bense V."/>
            <person name="Catcheside P."/>
            <person name="Chovatia M."/>
            <person name="Cooper J."/>
            <person name="Damon W."/>
            <person name="Desjardin D."/>
            <person name="Finy P."/>
            <person name="Geml J."/>
            <person name="Haridas S."/>
            <person name="Hughes K."/>
            <person name="Justo A."/>
            <person name="Karasinski D."/>
            <person name="Kautmanova I."/>
            <person name="Kiss B."/>
            <person name="Kocsube S."/>
            <person name="Kotiranta H."/>
            <person name="LaButti K.M."/>
            <person name="Lechner B.E."/>
            <person name="Liimatainen K."/>
            <person name="Lipzen A."/>
            <person name="Lukacs Z."/>
            <person name="Mihaltcheva S."/>
            <person name="Morgado L.N."/>
            <person name="Niskanen T."/>
            <person name="Noordeloos M.E."/>
            <person name="Ohm R.A."/>
            <person name="Ortiz-Santana B."/>
            <person name="Ovrebo C."/>
            <person name="Racz N."/>
            <person name="Riley R."/>
            <person name="Savchenko A."/>
            <person name="Shiryaev A."/>
            <person name="Soop K."/>
            <person name="Spirin V."/>
            <person name="Szebenyi C."/>
            <person name="Tomsovsky M."/>
            <person name="Tulloss R.E."/>
            <person name="Uehling J."/>
            <person name="Grigoriev I.V."/>
            <person name="Vagvolgyi C."/>
            <person name="Papp T."/>
            <person name="Martin F.M."/>
            <person name="Miettinen O."/>
            <person name="Hibbett D.S."/>
            <person name="Nagy L.G."/>
        </authorList>
    </citation>
    <scope>NUCLEOTIDE SEQUENCE [LARGE SCALE GENOMIC DNA]</scope>
    <source>
        <strain evidence="1 2">CBS 309.79</strain>
    </source>
</reference>